<dbReference type="PANTHER" id="PTHR42786:SF7">
    <property type="entry name" value="TRNA_RRNA METHYLTRANSFERASE SPOU TYPE DOMAIN-CONTAINING PROTEIN"/>
    <property type="match status" value="1"/>
</dbReference>
<evidence type="ECO:0000256" key="1">
    <source>
        <dbReference type="ARBA" id="ARBA00007228"/>
    </source>
</evidence>
<name>A0A367WSN6_9PROT</name>
<dbReference type="GO" id="GO:0008173">
    <property type="term" value="F:RNA methyltransferase activity"/>
    <property type="evidence" value="ECO:0007669"/>
    <property type="project" value="InterPro"/>
</dbReference>
<evidence type="ECO:0000256" key="4">
    <source>
        <dbReference type="ARBA" id="ARBA00022691"/>
    </source>
</evidence>
<dbReference type="OrthoDB" id="9806346at2"/>
<feature type="domain" description="tRNA/rRNA methyltransferase SpoU type" evidence="5">
    <location>
        <begin position="21"/>
        <end position="171"/>
    </location>
</feature>
<organism evidence="6 7">
    <name type="scientific">Thalassospira profundimaris</name>
    <dbReference type="NCBI Taxonomy" id="502049"/>
    <lineage>
        <taxon>Bacteria</taxon>
        <taxon>Pseudomonadati</taxon>
        <taxon>Pseudomonadota</taxon>
        <taxon>Alphaproteobacteria</taxon>
        <taxon>Rhodospirillales</taxon>
        <taxon>Thalassospiraceae</taxon>
        <taxon>Thalassospira</taxon>
    </lineage>
</organism>
<sequence>MSGSPGKVDVSRTGGVENPPVIILIEPQLGDNIGKAARAMLNCGLVELRLVRPRDGWPNEKAVANASGADIVIENTRIFEREEDALADLNRIYVTTARTRDAVKPVFTPRGLGPEMRANIARNEKVGVMFGPERTGVRNEHVAMADAVVTVPLNPGFTSLNLAQAVLLIGYEWWQAGVEVPDYQMMLNDSFPATRDEVERMFVHMEEELDESGFFRVAEKRPAMMRNIRNIFNRVGITHQEVQTIRGMLVALRGGKHKPRT</sequence>
<dbReference type="PIRSF" id="PIRSF004808">
    <property type="entry name" value="LasT"/>
    <property type="match status" value="1"/>
</dbReference>
<dbReference type="EMBL" id="JPWH01000025">
    <property type="protein sequence ID" value="RCK43462.1"/>
    <property type="molecule type" value="Genomic_DNA"/>
</dbReference>
<dbReference type="Gene3D" id="1.10.8.590">
    <property type="match status" value="1"/>
</dbReference>
<evidence type="ECO:0000259" key="5">
    <source>
        <dbReference type="Pfam" id="PF00588"/>
    </source>
</evidence>
<evidence type="ECO:0000256" key="2">
    <source>
        <dbReference type="ARBA" id="ARBA00022603"/>
    </source>
</evidence>
<accession>A0A367WSN6</accession>
<comment type="caution">
    <text evidence="6">The sequence shown here is derived from an EMBL/GenBank/DDBJ whole genome shotgun (WGS) entry which is preliminary data.</text>
</comment>
<dbReference type="GO" id="GO:0002128">
    <property type="term" value="P:tRNA nucleoside ribose methylation"/>
    <property type="evidence" value="ECO:0007669"/>
    <property type="project" value="TreeGrafter"/>
</dbReference>
<dbReference type="InterPro" id="IPR029026">
    <property type="entry name" value="tRNA_m1G_MTases_N"/>
</dbReference>
<dbReference type="STRING" id="502049.TH15_10370"/>
<comment type="similarity">
    <text evidence="1">Belongs to the class IV-like SAM-binding methyltransferase superfamily. RNA methyltransferase TrmH family.</text>
</comment>
<protein>
    <submittedName>
        <fullName evidence="6">rRNA methyltransferase</fullName>
    </submittedName>
</protein>
<evidence type="ECO:0000313" key="7">
    <source>
        <dbReference type="Proteomes" id="UP000252517"/>
    </source>
</evidence>
<dbReference type="GO" id="GO:0005829">
    <property type="term" value="C:cytosol"/>
    <property type="evidence" value="ECO:0007669"/>
    <property type="project" value="TreeGrafter"/>
</dbReference>
<dbReference type="PANTHER" id="PTHR42786">
    <property type="entry name" value="TRNA/RRNA METHYLTRANSFERASE"/>
    <property type="match status" value="1"/>
</dbReference>
<keyword evidence="3 6" id="KW-0808">Transferase</keyword>
<dbReference type="Proteomes" id="UP000252517">
    <property type="component" value="Unassembled WGS sequence"/>
</dbReference>
<dbReference type="AlphaFoldDB" id="A0A367WSN6"/>
<evidence type="ECO:0000256" key="3">
    <source>
        <dbReference type="ARBA" id="ARBA00022679"/>
    </source>
</evidence>
<gene>
    <name evidence="6" type="ORF">TH25_21470</name>
</gene>
<keyword evidence="4" id="KW-0949">S-adenosyl-L-methionine</keyword>
<evidence type="ECO:0000313" key="6">
    <source>
        <dbReference type="EMBL" id="RCK43462.1"/>
    </source>
</evidence>
<dbReference type="GO" id="GO:0003723">
    <property type="term" value="F:RNA binding"/>
    <property type="evidence" value="ECO:0007669"/>
    <property type="project" value="InterPro"/>
</dbReference>
<dbReference type="Gene3D" id="3.40.1280.10">
    <property type="match status" value="1"/>
</dbReference>
<dbReference type="SUPFAM" id="SSF75217">
    <property type="entry name" value="alpha/beta knot"/>
    <property type="match status" value="1"/>
</dbReference>
<dbReference type="Pfam" id="PF00588">
    <property type="entry name" value="SpoU_methylase"/>
    <property type="match status" value="1"/>
</dbReference>
<dbReference type="CDD" id="cd18093">
    <property type="entry name" value="SpoU-like_TrmJ"/>
    <property type="match status" value="1"/>
</dbReference>
<dbReference type="InterPro" id="IPR029028">
    <property type="entry name" value="Alpha/beta_knot_MTases"/>
</dbReference>
<dbReference type="InterPro" id="IPR004384">
    <property type="entry name" value="RNA_MeTrfase_TrmJ/LasT"/>
</dbReference>
<proteinExistence type="inferred from homology"/>
<dbReference type="InterPro" id="IPR001537">
    <property type="entry name" value="SpoU_MeTrfase"/>
</dbReference>
<keyword evidence="2 6" id="KW-0489">Methyltransferase</keyword>
<reference evidence="6 7" key="1">
    <citation type="submission" date="2014-07" db="EMBL/GenBank/DDBJ databases">
        <title>Draft genome sequence of Thalassospira profundimaris S25-3-2.</title>
        <authorList>
            <person name="Lai Q."/>
            <person name="Shao Z."/>
        </authorList>
    </citation>
    <scope>NUCLEOTIDE SEQUENCE [LARGE SCALE GENOMIC DNA]</scope>
    <source>
        <strain evidence="6 7">S25-3-2</strain>
    </source>
</reference>
<dbReference type="RefSeq" id="WP_114090177.1">
    <property type="nucleotide sequence ID" value="NZ_JPWH01000025.1"/>
</dbReference>